<gene>
    <name evidence="4" type="ORF">AYL99_03729</name>
</gene>
<sequence>MPPLSSLLSWRTLAILFTLINLKSLPLAWHVRLFYRMFTNWYTEARVRRSIKSQSEVSDSVHPLFEPVSIFSRSPLLETDYNLHKSNSTYFVDLDESRTVLMTKLLVPGLKQGDKDLEREGHKGRLSVILGSVHTSFHREIKPYERYEVRSRILAWDNKWIVVGSWFIRPASSRKGKQEVLLASALSKYVVKKGRFTVSPERCFATAGWLPRKPENCSTGSEKTREISAWSSSSEGSEPTTSPLQDAPLITTTDTEKQSASVSTSAKPSSEPSLIPTPQEGPLAAPIPEPATLRSTDTIVDKLETVAEKTGATVSSSSTAPDLAPLTGASDKAVGGEWDWHRIEMERIRGLQVAQNWLALDKELMHEFVRG</sequence>
<dbReference type="Pfam" id="PF13279">
    <property type="entry name" value="4HBT_2"/>
    <property type="match status" value="1"/>
</dbReference>
<proteinExistence type="inferred from homology"/>
<keyword evidence="5" id="KW-1185">Reference proteome</keyword>
<dbReference type="OrthoDB" id="265761at2759"/>
<name>A0A178ZQ85_9EURO</name>
<organism evidence="4 5">
    <name type="scientific">Fonsecaea erecta</name>
    <dbReference type="NCBI Taxonomy" id="1367422"/>
    <lineage>
        <taxon>Eukaryota</taxon>
        <taxon>Fungi</taxon>
        <taxon>Dikarya</taxon>
        <taxon>Ascomycota</taxon>
        <taxon>Pezizomycotina</taxon>
        <taxon>Eurotiomycetes</taxon>
        <taxon>Chaetothyriomycetidae</taxon>
        <taxon>Chaetothyriales</taxon>
        <taxon>Herpotrichiellaceae</taxon>
        <taxon>Fonsecaea</taxon>
    </lineage>
</organism>
<dbReference type="AlphaFoldDB" id="A0A178ZQ85"/>
<dbReference type="CDD" id="cd00586">
    <property type="entry name" value="4HBT"/>
    <property type="match status" value="1"/>
</dbReference>
<evidence type="ECO:0000256" key="1">
    <source>
        <dbReference type="ARBA" id="ARBA00038476"/>
    </source>
</evidence>
<dbReference type="SUPFAM" id="SSF54637">
    <property type="entry name" value="Thioesterase/thiol ester dehydrase-isomerase"/>
    <property type="match status" value="1"/>
</dbReference>
<evidence type="ECO:0008006" key="6">
    <source>
        <dbReference type="Google" id="ProtNLM"/>
    </source>
</evidence>
<keyword evidence="3" id="KW-0472">Membrane</keyword>
<evidence type="ECO:0000256" key="2">
    <source>
        <dbReference type="SAM" id="MobiDB-lite"/>
    </source>
</evidence>
<evidence type="ECO:0000256" key="3">
    <source>
        <dbReference type="SAM" id="Phobius"/>
    </source>
</evidence>
<feature type="transmembrane region" description="Helical" evidence="3">
    <location>
        <begin position="12"/>
        <end position="31"/>
    </location>
</feature>
<dbReference type="InterPro" id="IPR029069">
    <property type="entry name" value="HotDog_dom_sf"/>
</dbReference>
<feature type="compositionally biased region" description="Low complexity" evidence="2">
    <location>
        <begin position="259"/>
        <end position="273"/>
    </location>
</feature>
<dbReference type="PANTHER" id="PTHR12475:SF4">
    <property type="entry name" value="PROTEIN THEM6"/>
    <property type="match status" value="1"/>
</dbReference>
<evidence type="ECO:0000313" key="4">
    <source>
        <dbReference type="EMBL" id="OAP61526.1"/>
    </source>
</evidence>
<dbReference type="EMBL" id="LVYI01000003">
    <property type="protein sequence ID" value="OAP61526.1"/>
    <property type="molecule type" value="Genomic_DNA"/>
</dbReference>
<comment type="caution">
    <text evidence="4">The sequence shown here is derived from an EMBL/GenBank/DDBJ whole genome shotgun (WGS) entry which is preliminary data.</text>
</comment>
<protein>
    <recommendedName>
        <fullName evidence="6">Thioesterase domain-containing protein</fullName>
    </recommendedName>
</protein>
<feature type="region of interest" description="Disordered" evidence="2">
    <location>
        <begin position="311"/>
        <end position="330"/>
    </location>
</feature>
<feature type="compositionally biased region" description="Low complexity" evidence="2">
    <location>
        <begin position="231"/>
        <end position="243"/>
    </location>
</feature>
<dbReference type="RefSeq" id="XP_018694893.1">
    <property type="nucleotide sequence ID" value="XM_018835243.1"/>
</dbReference>
<reference evidence="4 5" key="1">
    <citation type="submission" date="2016-04" db="EMBL/GenBank/DDBJ databases">
        <title>Draft genome of Fonsecaea erecta CBS 125763.</title>
        <authorList>
            <person name="Weiss V.A."/>
            <person name="Vicente V.A."/>
            <person name="Raittz R.T."/>
            <person name="Moreno L.F."/>
            <person name="De Souza E.M."/>
            <person name="Pedrosa F.O."/>
            <person name="Steffens M.B."/>
            <person name="Faoro H."/>
            <person name="Tadra-Sfeir M.Z."/>
            <person name="Najafzadeh M.J."/>
            <person name="Felipe M.S."/>
            <person name="Teixeira M."/>
            <person name="Sun J."/>
            <person name="Xi L."/>
            <person name="Gomes R."/>
            <person name="De Azevedo C.M."/>
            <person name="Salgado C.G."/>
            <person name="Da Silva M.B."/>
            <person name="Nascimento M.F."/>
            <person name="Queiroz-Telles F."/>
            <person name="Attili D.S."/>
            <person name="Gorbushina A."/>
        </authorList>
    </citation>
    <scope>NUCLEOTIDE SEQUENCE [LARGE SCALE GENOMIC DNA]</scope>
    <source>
        <strain evidence="4 5">CBS 125763</strain>
    </source>
</reference>
<keyword evidence="3" id="KW-0812">Transmembrane</keyword>
<keyword evidence="3" id="KW-1133">Transmembrane helix</keyword>
<dbReference type="Gene3D" id="3.10.129.10">
    <property type="entry name" value="Hotdog Thioesterase"/>
    <property type="match status" value="1"/>
</dbReference>
<comment type="similarity">
    <text evidence="1">Belongs to the lcsJ thioesterase family.</text>
</comment>
<evidence type="ECO:0000313" key="5">
    <source>
        <dbReference type="Proteomes" id="UP000078343"/>
    </source>
</evidence>
<dbReference type="PANTHER" id="PTHR12475">
    <property type="match status" value="1"/>
</dbReference>
<dbReference type="Proteomes" id="UP000078343">
    <property type="component" value="Unassembled WGS sequence"/>
</dbReference>
<dbReference type="GeneID" id="30007898"/>
<dbReference type="InterPro" id="IPR051490">
    <property type="entry name" value="THEM6_lcsJ_thioesterase"/>
</dbReference>
<feature type="region of interest" description="Disordered" evidence="2">
    <location>
        <begin position="214"/>
        <end position="290"/>
    </location>
</feature>
<accession>A0A178ZQ85</accession>